<dbReference type="AlphaFoldDB" id="A0A1Y1CQC7"/>
<evidence type="ECO:0000259" key="4">
    <source>
        <dbReference type="Pfam" id="PF02357"/>
    </source>
</evidence>
<dbReference type="PANTHER" id="PTHR30265:SF4">
    <property type="entry name" value="KOW MOTIF FAMILY PROTEIN, EXPRESSED"/>
    <property type="match status" value="1"/>
</dbReference>
<evidence type="ECO:0000313" key="5">
    <source>
        <dbReference type="EMBL" id="BAX82646.1"/>
    </source>
</evidence>
<reference evidence="6" key="2">
    <citation type="journal article" date="2020" name="Antonie Van Leeuwenhoek">
        <title>Labilibaculum antarcticum sp. nov., a novel facultative anaerobic, psychrotorelant bacterium isolated from marine sediment of Antarctica.</title>
        <authorList>
            <person name="Watanabe M."/>
            <person name="Kojima H."/>
            <person name="Fukui M."/>
        </authorList>
    </citation>
    <scope>NUCLEOTIDE SEQUENCE [LARGE SCALE GENOMIC DNA]</scope>
    <source>
        <strain evidence="6">SPP2</strain>
    </source>
</reference>
<keyword evidence="2" id="KW-0805">Transcription regulation</keyword>
<keyword evidence="1" id="KW-0889">Transcription antitermination</keyword>
<dbReference type="EMBL" id="AP018042">
    <property type="protein sequence ID" value="BAX82646.1"/>
    <property type="molecule type" value="Genomic_DNA"/>
</dbReference>
<evidence type="ECO:0000256" key="3">
    <source>
        <dbReference type="ARBA" id="ARBA00023163"/>
    </source>
</evidence>
<dbReference type="CDD" id="cd09895">
    <property type="entry name" value="NGN_SP_UpxY"/>
    <property type="match status" value="1"/>
</dbReference>
<dbReference type="InterPro" id="IPR036735">
    <property type="entry name" value="NGN_dom_sf"/>
</dbReference>
<dbReference type="GO" id="GO:0006354">
    <property type="term" value="P:DNA-templated transcription elongation"/>
    <property type="evidence" value="ECO:0007669"/>
    <property type="project" value="InterPro"/>
</dbReference>
<feature type="domain" description="NusG-like N-terminal" evidence="4">
    <location>
        <begin position="9"/>
        <end position="101"/>
    </location>
</feature>
<gene>
    <name evidence="5" type="ORF">ALGA_4356</name>
</gene>
<dbReference type="InterPro" id="IPR006645">
    <property type="entry name" value="NGN-like_dom"/>
</dbReference>
<dbReference type="SUPFAM" id="SSF82679">
    <property type="entry name" value="N-utilization substance G protein NusG, N-terminal domain"/>
    <property type="match status" value="1"/>
</dbReference>
<organism evidence="5 6">
    <name type="scientific">Labilibaculum antarcticum</name>
    <dbReference type="NCBI Taxonomy" id="1717717"/>
    <lineage>
        <taxon>Bacteria</taxon>
        <taxon>Pseudomonadati</taxon>
        <taxon>Bacteroidota</taxon>
        <taxon>Bacteroidia</taxon>
        <taxon>Marinilabiliales</taxon>
        <taxon>Marinifilaceae</taxon>
        <taxon>Labilibaculum</taxon>
    </lineage>
</organism>
<dbReference type="InterPro" id="IPR008991">
    <property type="entry name" value="Translation_prot_SH3-like_sf"/>
</dbReference>
<dbReference type="SUPFAM" id="SSF50104">
    <property type="entry name" value="Translation proteins SH3-like domain"/>
    <property type="match status" value="1"/>
</dbReference>
<dbReference type="Pfam" id="PF02357">
    <property type="entry name" value="NusG"/>
    <property type="match status" value="1"/>
</dbReference>
<evidence type="ECO:0000313" key="6">
    <source>
        <dbReference type="Proteomes" id="UP000218267"/>
    </source>
</evidence>
<dbReference type="PANTHER" id="PTHR30265">
    <property type="entry name" value="RHO-INTERACTING TRANSCRIPTION TERMINATION FACTOR NUSG"/>
    <property type="match status" value="1"/>
</dbReference>
<accession>A0A1Y1CQC7</accession>
<name>A0A1Y1CQC7_9BACT</name>
<dbReference type="NCBIfam" id="NF033644">
    <property type="entry name" value="antiterm_UpxY"/>
    <property type="match status" value="1"/>
</dbReference>
<proteinExistence type="predicted"/>
<dbReference type="Proteomes" id="UP000218267">
    <property type="component" value="Chromosome"/>
</dbReference>
<dbReference type="InterPro" id="IPR043425">
    <property type="entry name" value="NusG-like"/>
</dbReference>
<reference evidence="5 6" key="1">
    <citation type="journal article" date="2018" name="Mar. Genomics">
        <title>Complete genome sequence of Marinifilaceae bacterium strain SPP2, isolated from the Antarctic marine sediment.</title>
        <authorList>
            <person name="Watanabe M."/>
            <person name="Kojima H."/>
            <person name="Fukui M."/>
        </authorList>
    </citation>
    <scope>NUCLEOTIDE SEQUENCE [LARGE SCALE GENOMIC DNA]</scope>
    <source>
        <strain evidence="5 6">SPP2</strain>
    </source>
</reference>
<keyword evidence="6" id="KW-1185">Reference proteome</keyword>
<dbReference type="KEGG" id="mbas:ALGA_4356"/>
<evidence type="ECO:0000256" key="2">
    <source>
        <dbReference type="ARBA" id="ARBA00023015"/>
    </source>
</evidence>
<sequence length="177" mass="20512">MNLKKAPSSWYAIYTKSRSEKKLYDELIEKGLEGYMPVRKELRVWSDRKKWVETPLFTSYVFVRVNKFEYFEVLKSDLAVRYVSFEGKAVPIPANQIEAIRFFLSDSNRDVEMTSENLKKGDLLEVIKGPLKGVQGEVIQMRGKSRIVLRFPSLGCCVHTEISLAEVEPIKKKEVEK</sequence>
<evidence type="ECO:0000256" key="1">
    <source>
        <dbReference type="ARBA" id="ARBA00022814"/>
    </source>
</evidence>
<dbReference type="GO" id="GO:0031564">
    <property type="term" value="P:transcription antitermination"/>
    <property type="evidence" value="ECO:0007669"/>
    <property type="project" value="UniProtKB-KW"/>
</dbReference>
<protein>
    <recommendedName>
        <fullName evidence="4">NusG-like N-terminal domain-containing protein</fullName>
    </recommendedName>
</protein>
<dbReference type="RefSeq" id="WP_197705653.1">
    <property type="nucleotide sequence ID" value="NZ_AP018042.1"/>
</dbReference>
<dbReference type="Gene3D" id="3.30.70.940">
    <property type="entry name" value="NusG, N-terminal domain"/>
    <property type="match status" value="1"/>
</dbReference>
<keyword evidence="3" id="KW-0804">Transcription</keyword>